<dbReference type="PANTHER" id="PTHR32234:SF0">
    <property type="entry name" value="THIOL:DISULFIDE INTERCHANGE PROTEIN DSBD"/>
    <property type="match status" value="1"/>
</dbReference>
<feature type="transmembrane region" description="Helical" evidence="6">
    <location>
        <begin position="134"/>
        <end position="160"/>
    </location>
</feature>
<evidence type="ECO:0000256" key="5">
    <source>
        <dbReference type="ARBA" id="ARBA00023136"/>
    </source>
</evidence>
<organism evidence="8 9">
    <name type="scientific">Gilvimarinus algae</name>
    <dbReference type="NCBI Taxonomy" id="3058037"/>
    <lineage>
        <taxon>Bacteria</taxon>
        <taxon>Pseudomonadati</taxon>
        <taxon>Pseudomonadota</taxon>
        <taxon>Gammaproteobacteria</taxon>
        <taxon>Cellvibrionales</taxon>
        <taxon>Cellvibrionaceae</taxon>
        <taxon>Gilvimarinus</taxon>
    </lineage>
</organism>
<name>A0ABT8TCB1_9GAMM</name>
<feature type="transmembrane region" description="Helical" evidence="6">
    <location>
        <begin position="205"/>
        <end position="227"/>
    </location>
</feature>
<dbReference type="RefSeq" id="WP_302711694.1">
    <property type="nucleotide sequence ID" value="NZ_JAULRT010000035.1"/>
</dbReference>
<evidence type="ECO:0000256" key="2">
    <source>
        <dbReference type="ARBA" id="ARBA00022692"/>
    </source>
</evidence>
<feature type="transmembrane region" description="Helical" evidence="6">
    <location>
        <begin position="16"/>
        <end position="39"/>
    </location>
</feature>
<dbReference type="EMBL" id="JAULRT010000035">
    <property type="protein sequence ID" value="MDO3381561.1"/>
    <property type="molecule type" value="Genomic_DNA"/>
</dbReference>
<keyword evidence="5 6" id="KW-0472">Membrane</keyword>
<accession>A0ABT8TCB1</accession>
<evidence type="ECO:0000259" key="7">
    <source>
        <dbReference type="Pfam" id="PF02683"/>
    </source>
</evidence>
<dbReference type="Pfam" id="PF02683">
    <property type="entry name" value="DsbD_TM"/>
    <property type="match status" value="1"/>
</dbReference>
<protein>
    <submittedName>
        <fullName evidence="8">Cytochrome c biogenesis protein CcdA</fullName>
    </submittedName>
</protein>
<keyword evidence="2 6" id="KW-0812">Transmembrane</keyword>
<evidence type="ECO:0000313" key="9">
    <source>
        <dbReference type="Proteomes" id="UP001168380"/>
    </source>
</evidence>
<sequence length="230" mass="23822">MELDIQLALSAGEISAGLFLLVFVTGLMTSLTPCVYPLLPVSAAMVGRVARGRAHAFSLSSLYALGLALVYALLGVLAAVSGQLFGAVASHPFTLACAAALCFAMAAWMQGWLRLPARFANPGPTGTFTGPISLFIAGGLSGLVMAPCTSPVLGMLLMYVAARGELVAGGSLMFVFAFGMCALLIIAGTFTGLLARLPRSGSWMLFLKSAMALLMALAGCYLAFLAWQNL</sequence>
<feature type="transmembrane region" description="Helical" evidence="6">
    <location>
        <begin position="60"/>
        <end position="81"/>
    </location>
</feature>
<dbReference type="InterPro" id="IPR003834">
    <property type="entry name" value="Cyt_c_assmbl_TM_dom"/>
</dbReference>
<feature type="transmembrane region" description="Helical" evidence="6">
    <location>
        <begin position="93"/>
        <end position="113"/>
    </location>
</feature>
<keyword evidence="4 6" id="KW-1133">Transmembrane helix</keyword>
<comment type="subcellular location">
    <subcellularLocation>
        <location evidence="1">Membrane</location>
        <topology evidence="1">Multi-pass membrane protein</topology>
    </subcellularLocation>
</comment>
<comment type="caution">
    <text evidence="8">The sequence shown here is derived from an EMBL/GenBank/DDBJ whole genome shotgun (WGS) entry which is preliminary data.</text>
</comment>
<feature type="domain" description="Cytochrome C biogenesis protein transmembrane" evidence="7">
    <location>
        <begin position="20"/>
        <end position="218"/>
    </location>
</feature>
<proteinExistence type="predicted"/>
<dbReference type="PANTHER" id="PTHR32234">
    <property type="entry name" value="THIOL:DISULFIDE INTERCHANGE PROTEIN DSBD"/>
    <property type="match status" value="1"/>
</dbReference>
<evidence type="ECO:0000256" key="3">
    <source>
        <dbReference type="ARBA" id="ARBA00022748"/>
    </source>
</evidence>
<dbReference type="Proteomes" id="UP001168380">
    <property type="component" value="Unassembled WGS sequence"/>
</dbReference>
<gene>
    <name evidence="8" type="ORF">QWI16_05200</name>
</gene>
<reference evidence="8" key="1">
    <citation type="submission" date="2023-07" db="EMBL/GenBank/DDBJ databases">
        <title>Gilvimarinus algae sp. nov., isolated from the surface of Kelp.</title>
        <authorList>
            <person name="Sun Y.Y."/>
            <person name="Gong Y."/>
            <person name="Du Z.J."/>
        </authorList>
    </citation>
    <scope>NUCLEOTIDE SEQUENCE</scope>
    <source>
        <strain evidence="8">SDUM040014</strain>
    </source>
</reference>
<keyword evidence="9" id="KW-1185">Reference proteome</keyword>
<evidence type="ECO:0000313" key="8">
    <source>
        <dbReference type="EMBL" id="MDO3381561.1"/>
    </source>
</evidence>
<feature type="transmembrane region" description="Helical" evidence="6">
    <location>
        <begin position="172"/>
        <end position="193"/>
    </location>
</feature>
<evidence type="ECO:0000256" key="1">
    <source>
        <dbReference type="ARBA" id="ARBA00004141"/>
    </source>
</evidence>
<keyword evidence="3" id="KW-0201">Cytochrome c-type biogenesis</keyword>
<evidence type="ECO:0000256" key="6">
    <source>
        <dbReference type="SAM" id="Phobius"/>
    </source>
</evidence>
<evidence type="ECO:0000256" key="4">
    <source>
        <dbReference type="ARBA" id="ARBA00022989"/>
    </source>
</evidence>